<feature type="binding site" evidence="8">
    <location>
        <position position="125"/>
    </location>
    <ligand>
        <name>Mg(2+)</name>
        <dbReference type="ChEBI" id="CHEBI:18420"/>
    </ligand>
</feature>
<comment type="catalytic activity">
    <reaction evidence="1 8">
        <text>Endonucleolytic cleavage to 5'-phosphomonoester.</text>
        <dbReference type="EC" id="3.1.26.3"/>
    </reaction>
</comment>
<feature type="active site" evidence="8">
    <location>
        <position position="128"/>
    </location>
</feature>
<dbReference type="Proteomes" id="UP001333102">
    <property type="component" value="Chromosome"/>
</dbReference>
<keyword evidence="6 8" id="KW-0378">Hydrolase</keyword>
<keyword evidence="8" id="KW-0479">Metal-binding</keyword>
<dbReference type="Gene3D" id="1.10.1520.10">
    <property type="entry name" value="Ribonuclease III domain"/>
    <property type="match status" value="1"/>
</dbReference>
<dbReference type="PANTHER" id="PTHR11207:SF0">
    <property type="entry name" value="RIBONUCLEASE 3"/>
    <property type="match status" value="1"/>
</dbReference>
<evidence type="ECO:0000256" key="6">
    <source>
        <dbReference type="ARBA" id="ARBA00022801"/>
    </source>
</evidence>
<dbReference type="InterPro" id="IPR014720">
    <property type="entry name" value="dsRBD_dom"/>
</dbReference>
<evidence type="ECO:0000313" key="11">
    <source>
        <dbReference type="EMBL" id="WRP13364.1"/>
    </source>
</evidence>
<gene>
    <name evidence="8 11" type="primary">rnc</name>
    <name evidence="11" type="ORF">VLY81_07845</name>
</gene>
<evidence type="ECO:0000259" key="9">
    <source>
        <dbReference type="PROSITE" id="PS50137"/>
    </source>
</evidence>
<dbReference type="PROSITE" id="PS00517">
    <property type="entry name" value="RNASE_3_1"/>
    <property type="match status" value="1"/>
</dbReference>
<keyword evidence="8" id="KW-0699">rRNA-binding</keyword>
<dbReference type="InterPro" id="IPR000999">
    <property type="entry name" value="RNase_III_dom"/>
</dbReference>
<comment type="similarity">
    <text evidence="2">Belongs to the ribonuclease III family.</text>
</comment>
<feature type="domain" description="DRBM" evidence="9">
    <location>
        <begin position="165"/>
        <end position="234"/>
    </location>
</feature>
<keyword evidence="5 8" id="KW-0255">Endonuclease</keyword>
<dbReference type="EMBL" id="CP141614">
    <property type="protein sequence ID" value="WRP13364.1"/>
    <property type="molecule type" value="Genomic_DNA"/>
</dbReference>
<dbReference type="Gene3D" id="3.30.160.20">
    <property type="match status" value="1"/>
</dbReference>
<keyword evidence="8" id="KW-0819">tRNA processing</keyword>
<feature type="binding site" evidence="8">
    <location>
        <position position="51"/>
    </location>
    <ligand>
        <name>Mg(2+)</name>
        <dbReference type="ChEBI" id="CHEBI:18420"/>
    </ligand>
</feature>
<dbReference type="PROSITE" id="PS50142">
    <property type="entry name" value="RNASE_3_2"/>
    <property type="match status" value="1"/>
</dbReference>
<dbReference type="SUPFAM" id="SSF54768">
    <property type="entry name" value="dsRNA-binding domain-like"/>
    <property type="match status" value="1"/>
</dbReference>
<evidence type="ECO:0000256" key="2">
    <source>
        <dbReference type="ARBA" id="ARBA00010183"/>
    </source>
</evidence>
<comment type="subunit">
    <text evidence="8">Homodimer.</text>
</comment>
<evidence type="ECO:0000256" key="1">
    <source>
        <dbReference type="ARBA" id="ARBA00000109"/>
    </source>
</evidence>
<dbReference type="Pfam" id="PF14622">
    <property type="entry name" value="Ribonucleas_3_3"/>
    <property type="match status" value="1"/>
</dbReference>
<evidence type="ECO:0000256" key="4">
    <source>
        <dbReference type="ARBA" id="ARBA00022722"/>
    </source>
</evidence>
<dbReference type="CDD" id="cd00593">
    <property type="entry name" value="RIBOc"/>
    <property type="match status" value="1"/>
</dbReference>
<keyword evidence="7 8" id="KW-0694">RNA-binding</keyword>
<evidence type="ECO:0000256" key="5">
    <source>
        <dbReference type="ARBA" id="ARBA00022759"/>
    </source>
</evidence>
<dbReference type="GO" id="GO:0004525">
    <property type="term" value="F:ribonuclease III activity"/>
    <property type="evidence" value="ECO:0007669"/>
    <property type="project" value="UniProtKB-EC"/>
</dbReference>
<comment type="function">
    <text evidence="8">Digests double-stranded RNA. Involved in the processing of primary rRNA transcript to yield the immediate precursors to the large and small rRNAs (23S and 16S). Processes some mRNAs, and tRNAs when they are encoded in the rRNA operon. Processes pre-crRNA and tracrRNA of type II CRISPR loci if present in the organism.</text>
</comment>
<dbReference type="HAMAP" id="MF_00104">
    <property type="entry name" value="RNase_III"/>
    <property type="match status" value="1"/>
</dbReference>
<dbReference type="NCBIfam" id="TIGR02191">
    <property type="entry name" value="RNaseIII"/>
    <property type="match status" value="1"/>
</dbReference>
<comment type="cofactor">
    <cofactor evidence="8">
        <name>Mg(2+)</name>
        <dbReference type="ChEBI" id="CHEBI:18420"/>
    </cofactor>
</comment>
<keyword evidence="4 8" id="KW-0540">Nuclease</keyword>
<dbReference type="RefSeq" id="WP_324667609.1">
    <property type="nucleotide sequence ID" value="NZ_CP141614.1"/>
</dbReference>
<name>A0ABZ1BKY5_9FIRM</name>
<evidence type="ECO:0000313" key="12">
    <source>
        <dbReference type="Proteomes" id="UP001333102"/>
    </source>
</evidence>
<keyword evidence="3 8" id="KW-0507">mRNA processing</keyword>
<accession>A0ABZ1BKY5</accession>
<dbReference type="InterPro" id="IPR036389">
    <property type="entry name" value="RNase_III_sf"/>
</dbReference>
<sequence length="249" mass="27330">MEGAGQAEQDERAEALGYRFRDARWLEQALTHRSAVAEESLQGVAHNERLEFLGDAVVGLVVSWWLFRGYAADKPEGELTALRAQLVRRSTLAELARRWGLTGRIRLGKGAEMQGARRQERLLASAFEAVVGAIFVDGGWEAARQAVERCLPDLTTAIRPAAEANPKGALQEWLARHGRAAPQYRVVEACGPPHARRFKVEVHCPPDLVVTAEGSSRRRAEEAAARAALWRLDPGGSRRVEENGPVSGI</sequence>
<feature type="active site" evidence="8">
    <location>
        <position position="55"/>
    </location>
</feature>
<feature type="binding site" evidence="8">
    <location>
        <position position="128"/>
    </location>
    <ligand>
        <name>Mg(2+)</name>
        <dbReference type="ChEBI" id="CHEBI:18420"/>
    </ligand>
</feature>
<evidence type="ECO:0000259" key="10">
    <source>
        <dbReference type="PROSITE" id="PS50142"/>
    </source>
</evidence>
<dbReference type="SMART" id="SM00535">
    <property type="entry name" value="RIBOc"/>
    <property type="match status" value="1"/>
</dbReference>
<dbReference type="CDD" id="cd10845">
    <property type="entry name" value="DSRM_RNAse_III_family"/>
    <property type="match status" value="1"/>
</dbReference>
<dbReference type="PROSITE" id="PS50137">
    <property type="entry name" value="DS_RBD"/>
    <property type="match status" value="1"/>
</dbReference>
<dbReference type="InterPro" id="IPR011907">
    <property type="entry name" value="RNase_III"/>
</dbReference>
<proteinExistence type="inferred from homology"/>
<dbReference type="PANTHER" id="PTHR11207">
    <property type="entry name" value="RIBONUCLEASE III"/>
    <property type="match status" value="1"/>
</dbReference>
<keyword evidence="8" id="KW-0460">Magnesium</keyword>
<feature type="domain" description="RNase III" evidence="10">
    <location>
        <begin position="9"/>
        <end position="139"/>
    </location>
</feature>
<dbReference type="Pfam" id="PF00035">
    <property type="entry name" value="dsrm"/>
    <property type="match status" value="1"/>
</dbReference>
<evidence type="ECO:0000256" key="7">
    <source>
        <dbReference type="ARBA" id="ARBA00022884"/>
    </source>
</evidence>
<reference evidence="12" key="1">
    <citation type="submission" date="2023-12" db="EMBL/GenBank/DDBJ databases">
        <title>Novel isolates from deep terrestrial aquifers shed light on the physiology and ecology of the class Limnochordia.</title>
        <authorList>
            <person name="Karnachuk O.V."/>
            <person name="Lukina A.P."/>
            <person name="Avakyan M.R."/>
            <person name="Kadnikov V."/>
            <person name="Begmatov S."/>
            <person name="Beletsky A.V."/>
            <person name="Mardanov A.V."/>
            <person name="Ravin N.V."/>
        </authorList>
    </citation>
    <scope>NUCLEOTIDE SEQUENCE [LARGE SCALE GENOMIC DNA]</scope>
    <source>
        <strain evidence="12">LN</strain>
    </source>
</reference>
<dbReference type="SUPFAM" id="SSF69065">
    <property type="entry name" value="RNase III domain-like"/>
    <property type="match status" value="1"/>
</dbReference>
<keyword evidence="8" id="KW-0963">Cytoplasm</keyword>
<evidence type="ECO:0000256" key="8">
    <source>
        <dbReference type="HAMAP-Rule" id="MF_00104"/>
    </source>
</evidence>
<comment type="subcellular location">
    <subcellularLocation>
        <location evidence="8">Cytoplasm</location>
    </subcellularLocation>
</comment>
<organism evidence="11 12">
    <name type="scientific">Geochorda subterranea</name>
    <dbReference type="NCBI Taxonomy" id="3109564"/>
    <lineage>
        <taxon>Bacteria</taxon>
        <taxon>Bacillati</taxon>
        <taxon>Bacillota</taxon>
        <taxon>Limnochordia</taxon>
        <taxon>Limnochordales</taxon>
        <taxon>Geochordaceae</taxon>
        <taxon>Geochorda</taxon>
    </lineage>
</organism>
<protein>
    <recommendedName>
        <fullName evidence="8">Ribonuclease 3</fullName>
        <ecNumber evidence="8">3.1.26.3</ecNumber>
    </recommendedName>
    <alternativeName>
        <fullName evidence="8">Ribonuclease III</fullName>
        <shortName evidence="8">RNase III</shortName>
    </alternativeName>
</protein>
<keyword evidence="8" id="KW-0698">rRNA processing</keyword>
<dbReference type="EC" id="3.1.26.3" evidence="8"/>
<evidence type="ECO:0000256" key="3">
    <source>
        <dbReference type="ARBA" id="ARBA00022664"/>
    </source>
</evidence>
<dbReference type="SMART" id="SM00358">
    <property type="entry name" value="DSRM"/>
    <property type="match status" value="1"/>
</dbReference>
<keyword evidence="12" id="KW-1185">Reference proteome</keyword>